<reference evidence="2" key="2">
    <citation type="journal article" date="2015" name="Data Brief">
        <title>Shoot transcriptome of the giant reed, Arundo donax.</title>
        <authorList>
            <person name="Barrero R.A."/>
            <person name="Guerrero F.D."/>
            <person name="Moolhuijzen P."/>
            <person name="Goolsby J.A."/>
            <person name="Tidwell J."/>
            <person name="Bellgard S.E."/>
            <person name="Bellgard M.I."/>
        </authorList>
    </citation>
    <scope>NUCLEOTIDE SEQUENCE</scope>
    <source>
        <tissue evidence="2">Shoot tissue taken approximately 20 cm above the soil surface</tissue>
    </source>
</reference>
<feature type="region of interest" description="Disordered" evidence="1">
    <location>
        <begin position="1"/>
        <end position="21"/>
    </location>
</feature>
<evidence type="ECO:0000313" key="2">
    <source>
        <dbReference type="EMBL" id="JAD94337.1"/>
    </source>
</evidence>
<feature type="compositionally biased region" description="Polar residues" evidence="1">
    <location>
        <begin position="8"/>
        <end position="21"/>
    </location>
</feature>
<reference evidence="2" key="1">
    <citation type="submission" date="2014-09" db="EMBL/GenBank/DDBJ databases">
        <authorList>
            <person name="Magalhaes I.L.F."/>
            <person name="Oliveira U."/>
            <person name="Santos F.R."/>
            <person name="Vidigal T.H.D.A."/>
            <person name="Brescovit A.D."/>
            <person name="Santos A.J."/>
        </authorList>
    </citation>
    <scope>NUCLEOTIDE SEQUENCE</scope>
    <source>
        <tissue evidence="2">Shoot tissue taken approximately 20 cm above the soil surface</tissue>
    </source>
</reference>
<dbReference type="EMBL" id="GBRH01203558">
    <property type="protein sequence ID" value="JAD94337.1"/>
    <property type="molecule type" value="Transcribed_RNA"/>
</dbReference>
<feature type="compositionally biased region" description="Polar residues" evidence="1">
    <location>
        <begin position="51"/>
        <end position="83"/>
    </location>
</feature>
<protein>
    <submittedName>
        <fullName evidence="2">Uncharacterized protein</fullName>
    </submittedName>
</protein>
<evidence type="ECO:0000256" key="1">
    <source>
        <dbReference type="SAM" id="MobiDB-lite"/>
    </source>
</evidence>
<sequence length="97" mass="10475">MGHYQGVSGLQPQHPPTLSTPCILSAASHPHLHLQMDPQTYCFFQLPLARSSPTPHSQTEYPTASCTQSSQMHRNSQMMQTPAQGPAGAPLDPAPKT</sequence>
<feature type="region of interest" description="Disordered" evidence="1">
    <location>
        <begin position="49"/>
        <end position="97"/>
    </location>
</feature>
<dbReference type="AlphaFoldDB" id="A0A0A9EE74"/>
<accession>A0A0A9EE74</accession>
<name>A0A0A9EE74_ARUDO</name>
<proteinExistence type="predicted"/>
<organism evidence="2">
    <name type="scientific">Arundo donax</name>
    <name type="common">Giant reed</name>
    <name type="synonym">Donax arundinaceus</name>
    <dbReference type="NCBI Taxonomy" id="35708"/>
    <lineage>
        <taxon>Eukaryota</taxon>
        <taxon>Viridiplantae</taxon>
        <taxon>Streptophyta</taxon>
        <taxon>Embryophyta</taxon>
        <taxon>Tracheophyta</taxon>
        <taxon>Spermatophyta</taxon>
        <taxon>Magnoliopsida</taxon>
        <taxon>Liliopsida</taxon>
        <taxon>Poales</taxon>
        <taxon>Poaceae</taxon>
        <taxon>PACMAD clade</taxon>
        <taxon>Arundinoideae</taxon>
        <taxon>Arundineae</taxon>
        <taxon>Arundo</taxon>
    </lineage>
</organism>